<dbReference type="EMBL" id="CP042430">
    <property type="protein sequence ID" value="QEC49430.1"/>
    <property type="molecule type" value="Genomic_DNA"/>
</dbReference>
<accession>A0A5B8U8V1</accession>
<feature type="region of interest" description="Disordered" evidence="1">
    <location>
        <begin position="263"/>
        <end position="283"/>
    </location>
</feature>
<evidence type="ECO:0000313" key="2">
    <source>
        <dbReference type="EMBL" id="QEC49430.1"/>
    </source>
</evidence>
<dbReference type="Proteomes" id="UP000321805">
    <property type="component" value="Chromosome"/>
</dbReference>
<keyword evidence="3" id="KW-1185">Reference proteome</keyword>
<dbReference type="KEGG" id="bsol:FSW04_18875"/>
<dbReference type="RefSeq" id="WP_146921791.1">
    <property type="nucleotide sequence ID" value="NZ_CP042430.1"/>
</dbReference>
<protein>
    <submittedName>
        <fullName evidence="2">Uncharacterized protein</fullName>
    </submittedName>
</protein>
<organism evidence="2 3">
    <name type="scientific">Baekduia soli</name>
    <dbReference type="NCBI Taxonomy" id="496014"/>
    <lineage>
        <taxon>Bacteria</taxon>
        <taxon>Bacillati</taxon>
        <taxon>Actinomycetota</taxon>
        <taxon>Thermoleophilia</taxon>
        <taxon>Solirubrobacterales</taxon>
        <taxon>Baekduiaceae</taxon>
        <taxon>Baekduia</taxon>
    </lineage>
</organism>
<evidence type="ECO:0000256" key="1">
    <source>
        <dbReference type="SAM" id="MobiDB-lite"/>
    </source>
</evidence>
<proteinExistence type="predicted"/>
<gene>
    <name evidence="2" type="ORF">FSW04_18875</name>
</gene>
<name>A0A5B8U8V1_9ACTN</name>
<evidence type="ECO:0000313" key="3">
    <source>
        <dbReference type="Proteomes" id="UP000321805"/>
    </source>
</evidence>
<reference evidence="2 3" key="1">
    <citation type="journal article" date="2018" name="J. Microbiol.">
        <title>Baekduia soli gen. nov., sp. nov., a novel bacterium isolated from the soil of Baekdu Mountain and proposal of a novel family name, Baekduiaceae fam. nov.</title>
        <authorList>
            <person name="An D.S."/>
            <person name="Siddiqi M.Z."/>
            <person name="Kim K.H."/>
            <person name="Yu H.S."/>
            <person name="Im W.T."/>
        </authorList>
    </citation>
    <scope>NUCLEOTIDE SEQUENCE [LARGE SCALE GENOMIC DNA]</scope>
    <source>
        <strain evidence="2 3">BR7-21</strain>
    </source>
</reference>
<sequence length="302" mass="32917">MTTLEREAVDGYEEITEASAPALAVSATEVRDWLADRLADGEMGASVLVESAAAAGISESQLRHARQRLGVVVSQRQRQWWWRLPEVVDESIPPSVAHAPARYRRDWLPAGTGVDWIEALRVRHVEAADAWAWASHEQAAVTVLRGRAETAFAEQVKDALRAGDAAPARPADLDPVVLAGRMVVAREVVAMVADALGTVIVDALGSFAAGAARSPTRRCRGSATRCAARCRWARATWPASRRSGCGRRPTSLTGAIRLSWSSATRTSRTPSLHRRKHDVGRTDHRPRACRVRLVHRLLDGQA</sequence>
<dbReference type="AlphaFoldDB" id="A0A5B8U8V1"/>